<dbReference type="AlphaFoldDB" id="A0A9D1HSG4"/>
<comment type="caution">
    <text evidence="1">The sequence shown here is derived from an EMBL/GenBank/DDBJ whole genome shotgun (WGS) entry which is preliminary data.</text>
</comment>
<gene>
    <name evidence="1" type="ORF">IAD51_06255</name>
</gene>
<dbReference type="Pfam" id="PF12672">
    <property type="entry name" value="DUF3793"/>
    <property type="match status" value="1"/>
</dbReference>
<sequence>MSETEFTIGRHCGVTFAGLKIASLVSLARGEEDVIACLSRRFANKGFAFRLLREDEERLLVYICHRDRLEEYLSMPKVRAFLARFGYDYTSAEEALEQLKGRMSGEFPHEIGVFLGYPLSDVRGFIADPNGCILCGCWKVYSNAEEAAKTFERYKRCSACICRHMQRGRSLTQIFNVR</sequence>
<reference evidence="1" key="1">
    <citation type="submission" date="2020-10" db="EMBL/GenBank/DDBJ databases">
        <authorList>
            <person name="Gilroy R."/>
        </authorList>
    </citation>
    <scope>NUCLEOTIDE SEQUENCE</scope>
    <source>
        <strain evidence="1">1063</strain>
    </source>
</reference>
<accession>A0A9D1HSG4</accession>
<dbReference type="Proteomes" id="UP000824088">
    <property type="component" value="Unassembled WGS sequence"/>
</dbReference>
<dbReference type="InterPro" id="IPR024523">
    <property type="entry name" value="DUF3793"/>
</dbReference>
<dbReference type="EMBL" id="DVMN01000112">
    <property type="protein sequence ID" value="HIU21811.1"/>
    <property type="molecule type" value="Genomic_DNA"/>
</dbReference>
<evidence type="ECO:0000313" key="2">
    <source>
        <dbReference type="Proteomes" id="UP000824088"/>
    </source>
</evidence>
<proteinExistence type="predicted"/>
<protein>
    <submittedName>
        <fullName evidence="1">DUF3793 family protein</fullName>
    </submittedName>
</protein>
<reference evidence="1" key="2">
    <citation type="journal article" date="2021" name="PeerJ">
        <title>Extensive microbial diversity within the chicken gut microbiome revealed by metagenomics and culture.</title>
        <authorList>
            <person name="Gilroy R."/>
            <person name="Ravi A."/>
            <person name="Getino M."/>
            <person name="Pursley I."/>
            <person name="Horton D.L."/>
            <person name="Alikhan N.F."/>
            <person name="Baker D."/>
            <person name="Gharbi K."/>
            <person name="Hall N."/>
            <person name="Watson M."/>
            <person name="Adriaenssens E.M."/>
            <person name="Foster-Nyarko E."/>
            <person name="Jarju S."/>
            <person name="Secka A."/>
            <person name="Antonio M."/>
            <person name="Oren A."/>
            <person name="Chaudhuri R.R."/>
            <person name="La Ragione R."/>
            <person name="Hildebrand F."/>
            <person name="Pallen M.J."/>
        </authorList>
    </citation>
    <scope>NUCLEOTIDE SEQUENCE</scope>
    <source>
        <strain evidence="1">1063</strain>
    </source>
</reference>
<organism evidence="1 2">
    <name type="scientific">Candidatus Limadaptatus stercorigallinarum</name>
    <dbReference type="NCBI Taxonomy" id="2840845"/>
    <lineage>
        <taxon>Bacteria</taxon>
        <taxon>Bacillati</taxon>
        <taxon>Bacillota</taxon>
        <taxon>Clostridia</taxon>
        <taxon>Eubacteriales</taxon>
        <taxon>Candidatus Limadaptatus</taxon>
    </lineage>
</organism>
<evidence type="ECO:0000313" key="1">
    <source>
        <dbReference type="EMBL" id="HIU21811.1"/>
    </source>
</evidence>
<name>A0A9D1HSG4_9FIRM</name>